<gene>
    <name evidence="2" type="ORF">SDC9_117953</name>
</gene>
<feature type="region of interest" description="Disordered" evidence="1">
    <location>
        <begin position="1"/>
        <end position="23"/>
    </location>
</feature>
<organism evidence="2">
    <name type="scientific">bioreactor metagenome</name>
    <dbReference type="NCBI Taxonomy" id="1076179"/>
    <lineage>
        <taxon>unclassified sequences</taxon>
        <taxon>metagenomes</taxon>
        <taxon>ecological metagenomes</taxon>
    </lineage>
</organism>
<comment type="caution">
    <text evidence="2">The sequence shown here is derived from an EMBL/GenBank/DDBJ whole genome shotgun (WGS) entry which is preliminary data.</text>
</comment>
<protein>
    <submittedName>
        <fullName evidence="2">Uncharacterized protein</fullName>
    </submittedName>
</protein>
<sequence length="57" mass="5789">MIAEAATAGTFPRERPGRSRRVSSVVCTCASGVRAAAPYGVRVGPAQAMPATASALR</sequence>
<dbReference type="EMBL" id="VSSQ01023833">
    <property type="protein sequence ID" value="MPM70990.1"/>
    <property type="molecule type" value="Genomic_DNA"/>
</dbReference>
<evidence type="ECO:0000313" key="2">
    <source>
        <dbReference type="EMBL" id="MPM70990.1"/>
    </source>
</evidence>
<reference evidence="2" key="1">
    <citation type="submission" date="2019-08" db="EMBL/GenBank/DDBJ databases">
        <authorList>
            <person name="Kucharzyk K."/>
            <person name="Murdoch R.W."/>
            <person name="Higgins S."/>
            <person name="Loffler F."/>
        </authorList>
    </citation>
    <scope>NUCLEOTIDE SEQUENCE</scope>
</reference>
<proteinExistence type="predicted"/>
<accession>A0A645BZP5</accession>
<evidence type="ECO:0000256" key="1">
    <source>
        <dbReference type="SAM" id="MobiDB-lite"/>
    </source>
</evidence>
<dbReference type="AlphaFoldDB" id="A0A645BZP5"/>
<name>A0A645BZP5_9ZZZZ</name>